<dbReference type="InterPro" id="IPR024983">
    <property type="entry name" value="CHAT_dom"/>
</dbReference>
<name>S8BY41_DACHA</name>
<dbReference type="HOGENOM" id="CLU_338334_0_0_1"/>
<dbReference type="OrthoDB" id="9991317at2759"/>
<evidence type="ECO:0000313" key="2">
    <source>
        <dbReference type="EMBL" id="EPS40257.1"/>
    </source>
</evidence>
<sequence length="824" mass="93238">MKRQKLDEEAADGALEEFRKTNQFDKLEEALDILGDIIFETSEDDTEEVGRLSYKYAEGLLARFERGKHPSDIRNAINFANVSMENYPDLPNREKVLLLAKRRELLSQCLIIQEALLNDEDSEPDSELLAGFLQGCELADKSVDSLTELGIDGGPYIEAISHKAFCLRLRWEKDNRYPDLEECIKLSREVRSRMTEECEAETRIKALTNLAFYLQSAYGHRILKTPELEDIRTSKEADYKDEALRLVRLANEIYTERPTTKIETIMAYIENFKKFPKEHSRSMLGEIYELLRVGISALGDIMRTSLIFDQYDHVSQAYGVGRYAAAAALERNLDPFIALCLLEEGRNVAASVAADGYGNHEDPFGMPETVRQSYIQAKRELSSAIREKTDYKTRKDLLDEIKLFEARYKPAGEEADFASFAPKISRESIQKLGSTGPVILINITDIRSDAIVIQEDGVSSLHLPQLDEEAISRLSWEIQHRLAQEENPEELYAGLQNQLLEMLERLWRTVTKPILDYIGCLWRDDEIRNWPQVCWIPTGVLSLYPMHASGLGINKKGNVMNRVISTYAPSLKPLLRAQNNTACSGNNFPEVDGHGTAAILAMIDTIGAPPKPLTSDPENFPDPLPWQKLDFSNDEAQIVREFYPKPVDVERDIEWQPTTNRVIEVLKSSHHIIHISCHGYVDYSYPSQSLLAFSDWQSNPLTVEKLSDLKVQTRLIVLSACFSANSGVENLQDEMMHLTSAFYASGSSSVLGSLWQVEQDIARKFFSEFYGYLSGNSGKRSFVRLVAEACHFATLRVAEKTKGLGNDMKGAPREWAPFICVGHT</sequence>
<dbReference type="AlphaFoldDB" id="S8BY41"/>
<dbReference type="STRING" id="1284197.S8BY41"/>
<reference evidence="2 3" key="1">
    <citation type="journal article" date="2013" name="PLoS Genet.">
        <title>Genomic mechanisms accounting for the adaptation to parasitism in nematode-trapping fungi.</title>
        <authorList>
            <person name="Meerupati T."/>
            <person name="Andersson K.M."/>
            <person name="Friman E."/>
            <person name="Kumar D."/>
            <person name="Tunlid A."/>
            <person name="Ahren D."/>
        </authorList>
    </citation>
    <scope>NUCLEOTIDE SEQUENCE [LARGE SCALE GENOMIC DNA]</scope>
    <source>
        <strain evidence="2 3">CBS 200.50</strain>
    </source>
</reference>
<evidence type="ECO:0000313" key="3">
    <source>
        <dbReference type="Proteomes" id="UP000015100"/>
    </source>
</evidence>
<keyword evidence="3" id="KW-1185">Reference proteome</keyword>
<organism evidence="2 3">
    <name type="scientific">Dactylellina haptotyla (strain CBS 200.50)</name>
    <name type="common">Nematode-trapping fungus</name>
    <name type="synonym">Monacrosporium haptotylum</name>
    <dbReference type="NCBI Taxonomy" id="1284197"/>
    <lineage>
        <taxon>Eukaryota</taxon>
        <taxon>Fungi</taxon>
        <taxon>Dikarya</taxon>
        <taxon>Ascomycota</taxon>
        <taxon>Pezizomycotina</taxon>
        <taxon>Orbiliomycetes</taxon>
        <taxon>Orbiliales</taxon>
        <taxon>Orbiliaceae</taxon>
        <taxon>Dactylellina</taxon>
    </lineage>
</organism>
<feature type="domain" description="CHAT" evidence="1">
    <location>
        <begin position="501"/>
        <end position="822"/>
    </location>
</feature>
<evidence type="ECO:0000259" key="1">
    <source>
        <dbReference type="Pfam" id="PF12770"/>
    </source>
</evidence>
<dbReference type="Pfam" id="PF12770">
    <property type="entry name" value="CHAT"/>
    <property type="match status" value="1"/>
</dbReference>
<dbReference type="OMA" id="IETIMAY"/>
<accession>S8BY41</accession>
<comment type="caution">
    <text evidence="2">The sequence shown here is derived from an EMBL/GenBank/DDBJ whole genome shotgun (WGS) entry which is preliminary data.</text>
</comment>
<reference evidence="3" key="2">
    <citation type="submission" date="2013-04" db="EMBL/GenBank/DDBJ databases">
        <title>Genomic mechanisms accounting for the adaptation to parasitism in nematode-trapping fungi.</title>
        <authorList>
            <person name="Ahren D.G."/>
        </authorList>
    </citation>
    <scope>NUCLEOTIDE SEQUENCE [LARGE SCALE GENOMIC DNA]</scope>
    <source>
        <strain evidence="3">CBS 200.50</strain>
    </source>
</reference>
<dbReference type="EMBL" id="AQGS01000432">
    <property type="protein sequence ID" value="EPS40257.1"/>
    <property type="molecule type" value="Genomic_DNA"/>
</dbReference>
<dbReference type="Proteomes" id="UP000015100">
    <property type="component" value="Unassembled WGS sequence"/>
</dbReference>
<gene>
    <name evidence="2" type="ORF">H072_5936</name>
</gene>
<dbReference type="eggNOG" id="ENOG502SK6E">
    <property type="taxonomic scope" value="Eukaryota"/>
</dbReference>
<protein>
    <recommendedName>
        <fullName evidence="1">CHAT domain-containing protein</fullName>
    </recommendedName>
</protein>
<proteinExistence type="predicted"/>